<dbReference type="InterPro" id="IPR036890">
    <property type="entry name" value="HATPase_C_sf"/>
</dbReference>
<dbReference type="SMART" id="SM00387">
    <property type="entry name" value="HATPase_c"/>
    <property type="match status" value="1"/>
</dbReference>
<comment type="caution">
    <text evidence="8">The sequence shown here is derived from an EMBL/GenBank/DDBJ whole genome shotgun (WGS) entry which is preliminary data.</text>
</comment>
<dbReference type="InterPro" id="IPR013655">
    <property type="entry name" value="PAS_fold_3"/>
</dbReference>
<evidence type="ECO:0000256" key="4">
    <source>
        <dbReference type="ARBA" id="ARBA00022679"/>
    </source>
</evidence>
<keyword evidence="5" id="KW-0418">Kinase</keyword>
<dbReference type="PROSITE" id="PS50109">
    <property type="entry name" value="HIS_KIN"/>
    <property type="match status" value="1"/>
</dbReference>
<dbReference type="InterPro" id="IPR035965">
    <property type="entry name" value="PAS-like_dom_sf"/>
</dbReference>
<keyword evidence="3" id="KW-0597">Phosphoprotein</keyword>
<dbReference type="AlphaFoldDB" id="A0A9X2D2N9"/>
<proteinExistence type="predicted"/>
<dbReference type="CDD" id="cd00082">
    <property type="entry name" value="HisKA"/>
    <property type="match status" value="1"/>
</dbReference>
<evidence type="ECO:0000313" key="8">
    <source>
        <dbReference type="EMBL" id="MCL9685540.1"/>
    </source>
</evidence>
<comment type="catalytic activity">
    <reaction evidence="1">
        <text>ATP + protein L-histidine = ADP + protein N-phospho-L-histidine.</text>
        <dbReference type="EC" id="2.7.13.3"/>
    </reaction>
</comment>
<accession>A0A9X2D2N9</accession>
<dbReference type="InterPro" id="IPR004358">
    <property type="entry name" value="Sig_transdc_His_kin-like_C"/>
</dbReference>
<dbReference type="PROSITE" id="PS50113">
    <property type="entry name" value="PAC"/>
    <property type="match status" value="1"/>
</dbReference>
<dbReference type="PANTHER" id="PTHR43304:SF1">
    <property type="entry name" value="PAC DOMAIN-CONTAINING PROTEIN"/>
    <property type="match status" value="1"/>
</dbReference>
<dbReference type="Pfam" id="PF02518">
    <property type="entry name" value="HATPase_c"/>
    <property type="match status" value="1"/>
</dbReference>
<feature type="domain" description="Histidine kinase" evidence="6">
    <location>
        <begin position="179"/>
        <end position="394"/>
    </location>
</feature>
<organism evidence="8 9">
    <name type="scientific">Legionella maioricensis</name>
    <dbReference type="NCBI Taxonomy" id="2896528"/>
    <lineage>
        <taxon>Bacteria</taxon>
        <taxon>Pseudomonadati</taxon>
        <taxon>Pseudomonadota</taxon>
        <taxon>Gammaproteobacteria</taxon>
        <taxon>Legionellales</taxon>
        <taxon>Legionellaceae</taxon>
        <taxon>Legionella</taxon>
    </lineage>
</organism>
<dbReference type="NCBIfam" id="TIGR00229">
    <property type="entry name" value="sensory_box"/>
    <property type="match status" value="1"/>
</dbReference>
<dbReference type="RefSeq" id="WP_250424371.1">
    <property type="nucleotide sequence ID" value="NZ_JAJKBJ010000029.1"/>
</dbReference>
<dbReference type="PANTHER" id="PTHR43304">
    <property type="entry name" value="PHYTOCHROME-LIKE PROTEIN CPH1"/>
    <property type="match status" value="1"/>
</dbReference>
<protein>
    <recommendedName>
        <fullName evidence="2">histidine kinase</fullName>
        <ecNumber evidence="2">2.7.13.3</ecNumber>
    </recommendedName>
</protein>
<dbReference type="PRINTS" id="PR00344">
    <property type="entry name" value="BCTRLSENSOR"/>
</dbReference>
<name>A0A9X2D2N9_9GAMM</name>
<evidence type="ECO:0000256" key="1">
    <source>
        <dbReference type="ARBA" id="ARBA00000085"/>
    </source>
</evidence>
<dbReference type="SUPFAM" id="SSF55785">
    <property type="entry name" value="PYP-like sensor domain (PAS domain)"/>
    <property type="match status" value="1"/>
</dbReference>
<reference evidence="8" key="1">
    <citation type="submission" date="2021-11" db="EMBL/GenBank/DDBJ databases">
        <title>Legionella maioricencis sp. nov., a new species isolated from hot water samples in Mallorca.</title>
        <authorList>
            <person name="Crespi S."/>
            <person name="Drasar V."/>
            <person name="Salva-Serra F."/>
            <person name="Jaen-Luchoro D."/>
            <person name="Pineiro-Iglesias B."/>
            <person name="Aliaga F."/>
            <person name="Fernandez-Juarez V."/>
            <person name="Coll G."/>
            <person name="Moore E.R.B."/>
            <person name="Bennasar-Figueras A."/>
        </authorList>
    </citation>
    <scope>NUCLEOTIDE SEQUENCE</scope>
    <source>
        <strain evidence="8">HCPI-6</strain>
    </source>
</reference>
<feature type="domain" description="PAC" evidence="7">
    <location>
        <begin position="107"/>
        <end position="159"/>
    </location>
</feature>
<sequence>MRDRETLLKRQCSELNTHAEILTQSIPSFEISYDHLMELLDTGKLNVWEWDLITNEVIDFGYSGSLSILDEYKDVGNIEHFITRLHPDDREHIERKLTNALVNFEDYSAEFRIQFIEGSYEWVLARGRYIRDADKNPIKMIGTWRFITEQKNTQELIQLQQTTLNRLSRCYFLGEVASSLSHEISQPLCALNTFLTGSILRLQHDGIEKKEFANILQTAAKQVDLISTIIKRIKRFVTHGELHFESVNIALLANNAVKMAKFYSNFPVTIKYDFDERLTETNLDRNQIKQVFLNIINNAFEAMFEACTSHPTLFIQIEQADSWIVVRIIDNGPGIPNNVIDNLFTSAYSSKEYGLGVGLSICRKIIQAHGGSINIARNLSGEGTVCSFKLPYRRSNHE</sequence>
<evidence type="ECO:0000256" key="5">
    <source>
        <dbReference type="ARBA" id="ARBA00022777"/>
    </source>
</evidence>
<dbReference type="GO" id="GO:0000155">
    <property type="term" value="F:phosphorelay sensor kinase activity"/>
    <property type="evidence" value="ECO:0007669"/>
    <property type="project" value="InterPro"/>
</dbReference>
<dbReference type="EMBL" id="JAJKBJ010000029">
    <property type="protein sequence ID" value="MCL9685540.1"/>
    <property type="molecule type" value="Genomic_DNA"/>
</dbReference>
<keyword evidence="9" id="KW-1185">Reference proteome</keyword>
<keyword evidence="4" id="KW-0808">Transferase</keyword>
<dbReference type="Pfam" id="PF08447">
    <property type="entry name" value="PAS_3"/>
    <property type="match status" value="1"/>
</dbReference>
<dbReference type="InterPro" id="IPR000700">
    <property type="entry name" value="PAS-assoc_C"/>
</dbReference>
<evidence type="ECO:0000313" key="9">
    <source>
        <dbReference type="Proteomes" id="UP001139721"/>
    </source>
</evidence>
<dbReference type="Gene3D" id="3.30.565.10">
    <property type="entry name" value="Histidine kinase-like ATPase, C-terminal domain"/>
    <property type="match status" value="1"/>
</dbReference>
<dbReference type="InterPro" id="IPR005467">
    <property type="entry name" value="His_kinase_dom"/>
</dbReference>
<evidence type="ECO:0000259" key="7">
    <source>
        <dbReference type="PROSITE" id="PS50113"/>
    </source>
</evidence>
<dbReference type="Gene3D" id="3.30.450.20">
    <property type="entry name" value="PAS domain"/>
    <property type="match status" value="1"/>
</dbReference>
<gene>
    <name evidence="8" type="ORF">LOX96_15665</name>
</gene>
<evidence type="ECO:0000256" key="2">
    <source>
        <dbReference type="ARBA" id="ARBA00012438"/>
    </source>
</evidence>
<dbReference type="InterPro" id="IPR052162">
    <property type="entry name" value="Sensor_kinase/Photoreceptor"/>
</dbReference>
<dbReference type="EC" id="2.7.13.3" evidence="2"/>
<dbReference type="Gene3D" id="1.10.287.130">
    <property type="match status" value="1"/>
</dbReference>
<evidence type="ECO:0000259" key="6">
    <source>
        <dbReference type="PROSITE" id="PS50109"/>
    </source>
</evidence>
<dbReference type="Proteomes" id="UP001139721">
    <property type="component" value="Unassembled WGS sequence"/>
</dbReference>
<dbReference type="CDD" id="cd00130">
    <property type="entry name" value="PAS"/>
    <property type="match status" value="1"/>
</dbReference>
<dbReference type="InterPro" id="IPR003661">
    <property type="entry name" value="HisK_dim/P_dom"/>
</dbReference>
<evidence type="ECO:0000256" key="3">
    <source>
        <dbReference type="ARBA" id="ARBA00022553"/>
    </source>
</evidence>
<dbReference type="InterPro" id="IPR000014">
    <property type="entry name" value="PAS"/>
</dbReference>
<dbReference type="SUPFAM" id="SSF55874">
    <property type="entry name" value="ATPase domain of HSP90 chaperone/DNA topoisomerase II/histidine kinase"/>
    <property type="match status" value="1"/>
</dbReference>
<dbReference type="InterPro" id="IPR003594">
    <property type="entry name" value="HATPase_dom"/>
</dbReference>